<evidence type="ECO:0000259" key="1">
    <source>
        <dbReference type="Pfam" id="PF04601"/>
    </source>
</evidence>
<dbReference type="Gramene" id="TraesCAD_scaffold_048609_01G000100.1">
    <property type="protein sequence ID" value="TraesCAD_scaffold_048609_01G000100.1"/>
    <property type="gene ID" value="TraesCAD_scaffold_048609_01G000100"/>
</dbReference>
<dbReference type="Gramene" id="TraesCS2B02G154900.1">
    <property type="protein sequence ID" value="TraesCS2B02G154900.1"/>
    <property type="gene ID" value="TraesCS2B02G154900"/>
</dbReference>
<dbReference type="Gramene" id="TraesPARA_EIv1.0_0583630.1">
    <property type="protein sequence ID" value="TraesPARA_EIv1.0_0583630.1.CDS"/>
    <property type="gene ID" value="TraesPARA_EIv1.0_0583630"/>
</dbReference>
<keyword evidence="4" id="KW-1185">Reference proteome</keyword>
<dbReference type="Gramene" id="TraesARI2B03G00887360.1">
    <property type="protein sequence ID" value="TraesARI2B03G00887360.1"/>
    <property type="gene ID" value="TraesARI2B03G00887360"/>
</dbReference>
<dbReference type="STRING" id="4565.A0A3B6C1A5"/>
<dbReference type="InterPro" id="IPR054726">
    <property type="entry name" value="Ubiq_DUF569-assoc"/>
</dbReference>
<dbReference type="Gramene" id="TraesLDM2B03G00877960.1">
    <property type="protein sequence ID" value="TraesLDM2B03G00877960.1"/>
    <property type="gene ID" value="TraesLDM2B03G00877960"/>
</dbReference>
<evidence type="ECO:0000313" key="4">
    <source>
        <dbReference type="Proteomes" id="UP000019116"/>
    </source>
</evidence>
<proteinExistence type="predicted"/>
<dbReference type="Gramene" id="TraesRN2B0100382400.1">
    <property type="protein sequence ID" value="TraesRN2B0100382400.1"/>
    <property type="gene ID" value="TraesRN2B0100382400"/>
</dbReference>
<dbReference type="Proteomes" id="UP000019116">
    <property type="component" value="Chromosome 2B"/>
</dbReference>
<dbReference type="Pfam" id="PF22932">
    <property type="entry name" value="Ubiq_DUF_assoc"/>
    <property type="match status" value="1"/>
</dbReference>
<sequence length="330" mass="36706">MDQFHDGHHVRLRSLVHRTRTYLHAADDGESVTLSQVRASMNAAWAVHIYHRADGDGEGFYDDDGPYLLLHSAAYGRYLGATDVPARRGHRGFRAELRDYDQPEVGAIMWRAVRSGFVDDVVLLHHAGGRFLRANGRYLPWNAGVSLDDDVNSMMHWVVEPIPAREAGMPAIPGPLPTRPGMRFLSNIFMHRGAGQQIGGVEPIPGEAGGSGGRTPTLARFLSDMFMDPGRRIRYTPTLGGDYPEDSAGWGEFWFRGRSVFRLRDQLVMRTSINLYYQNVAICVRAGRYGRLTPLVVDLPHGGYGETLEIVILEDETRGESLSPLHAPTS</sequence>
<feature type="domain" description="DUF569" evidence="1">
    <location>
        <begin position="1"/>
        <end position="154"/>
    </location>
</feature>
<dbReference type="SUPFAM" id="SSF50405">
    <property type="entry name" value="Actin-crosslinking proteins"/>
    <property type="match status" value="1"/>
</dbReference>
<dbReference type="InterPro" id="IPR007679">
    <property type="entry name" value="DUF569"/>
</dbReference>
<dbReference type="Gramene" id="TraesJAG2B03G00875960.1">
    <property type="protein sequence ID" value="TraesJAG2B03G00875960.1"/>
    <property type="gene ID" value="TraesJAG2B03G00875960"/>
</dbReference>
<evidence type="ECO:0000259" key="2">
    <source>
        <dbReference type="Pfam" id="PF22932"/>
    </source>
</evidence>
<dbReference type="Gramene" id="TraesROB_scaffold_052650_01G000100.1">
    <property type="protein sequence ID" value="TraesROB_scaffold_052650_01G000100.1"/>
    <property type="gene ID" value="TraesROB_scaffold_052650_01G000100"/>
</dbReference>
<feature type="domain" description="DUF569" evidence="2">
    <location>
        <begin position="230"/>
        <end position="313"/>
    </location>
</feature>
<dbReference type="Gramene" id="TraesCS2B03G0373400.1">
    <property type="protein sequence ID" value="TraesCS2B03G0373400.1.CDS"/>
    <property type="gene ID" value="TraesCS2B03G0373400"/>
</dbReference>
<dbReference type="Gramene" id="TraesMAC2B03G00875470.1">
    <property type="protein sequence ID" value="TraesMAC2B03G00875470.1"/>
    <property type="gene ID" value="TraesMAC2B03G00875470"/>
</dbReference>
<dbReference type="SMR" id="A0A3B6C1A5"/>
<dbReference type="Pfam" id="PF04601">
    <property type="entry name" value="DUF569"/>
    <property type="match status" value="1"/>
</dbReference>
<name>A0A3B6C1A5_WHEAT</name>
<reference evidence="3" key="2">
    <citation type="submission" date="2018-10" db="UniProtKB">
        <authorList>
            <consortium name="EnsemblPlants"/>
        </authorList>
    </citation>
    <scope>IDENTIFICATION</scope>
</reference>
<dbReference type="PANTHER" id="PTHR31205:SF94">
    <property type="entry name" value="OS06G0161900 PROTEIN"/>
    <property type="match status" value="1"/>
</dbReference>
<dbReference type="PANTHER" id="PTHR31205">
    <property type="entry name" value="ACTIN CROSS-LINKING PROTEIN (DUF569)"/>
    <property type="match status" value="1"/>
</dbReference>
<dbReference type="Gramene" id="TraesJUL2B03G00881100.1">
    <property type="protein sequence ID" value="TraesJUL2B03G00881100.1"/>
    <property type="gene ID" value="TraesJUL2B03G00881100"/>
</dbReference>
<accession>A0A3B6C1A5</accession>
<dbReference type="EnsemblPlants" id="TraesCS2B02G154900.1">
    <property type="protein sequence ID" value="TraesCS2B02G154900.1"/>
    <property type="gene ID" value="TraesCS2B02G154900"/>
</dbReference>
<organism evidence="3">
    <name type="scientific">Triticum aestivum</name>
    <name type="common">Wheat</name>
    <dbReference type="NCBI Taxonomy" id="4565"/>
    <lineage>
        <taxon>Eukaryota</taxon>
        <taxon>Viridiplantae</taxon>
        <taxon>Streptophyta</taxon>
        <taxon>Embryophyta</taxon>
        <taxon>Tracheophyta</taxon>
        <taxon>Spermatophyta</taxon>
        <taxon>Magnoliopsida</taxon>
        <taxon>Liliopsida</taxon>
        <taxon>Poales</taxon>
        <taxon>Poaceae</taxon>
        <taxon>BOP clade</taxon>
        <taxon>Pooideae</taxon>
        <taxon>Triticodae</taxon>
        <taxon>Triticeae</taxon>
        <taxon>Triticinae</taxon>
        <taxon>Triticum</taxon>
    </lineage>
</organism>
<protein>
    <submittedName>
        <fullName evidence="3">Uncharacterized protein</fullName>
    </submittedName>
</protein>
<evidence type="ECO:0000313" key="3">
    <source>
        <dbReference type="EnsemblPlants" id="TraesCS2B02G154900.1"/>
    </source>
</evidence>
<dbReference type="InterPro" id="IPR008999">
    <property type="entry name" value="Actin-crosslinking"/>
</dbReference>
<reference evidence="3" key="1">
    <citation type="submission" date="2018-08" db="EMBL/GenBank/DDBJ databases">
        <authorList>
            <person name="Rossello M."/>
        </authorList>
    </citation>
    <scope>NUCLEOTIDE SEQUENCE [LARGE SCALE GENOMIC DNA]</scope>
    <source>
        <strain evidence="3">cv. Chinese Spring</strain>
    </source>
</reference>
<dbReference type="AlphaFoldDB" id="A0A3B6C1A5"/>
<dbReference type="Gramene" id="TraesWEE_scaffold_078496_01G000100.1">
    <property type="protein sequence ID" value="TraesWEE_scaffold_078496_01G000100.1"/>
    <property type="gene ID" value="TraesWEE_scaffold_078496_01G000100"/>
</dbReference>
<dbReference type="CDD" id="cd23340">
    <property type="entry name" value="beta-trefoil_FSCN_ACP-like"/>
    <property type="match status" value="1"/>
</dbReference>